<accession>A0ABU6R7F9</accession>
<keyword evidence="4" id="KW-1185">Reference proteome</keyword>
<evidence type="ECO:0000256" key="1">
    <source>
        <dbReference type="SAM" id="MobiDB-lite"/>
    </source>
</evidence>
<sequence>MANKKVVIVFVLIIATTLAELEDEFDEENMSPNPSVAPLPSIDIEAPNSEYYNNNNDDDIDEHLYDSDSSSAPSPSPIPAGFMSSGSDDDDDDDGIVSPSPRLPVLPFNYTAEDDAGEITNESFHVVEKQNTGLEVRRRRRKLKEAIRSTFFVSQSYSTQPEAEAGWSLGPGTWVNLVFVNLGGDLSGSQKGNMLLSVK</sequence>
<reference evidence="3 4" key="1">
    <citation type="journal article" date="2023" name="Plants (Basel)">
        <title>Bridging the Gap: Combining Genomics and Transcriptomics Approaches to Understand Stylosanthes scabra, an Orphan Legume from the Brazilian Caatinga.</title>
        <authorList>
            <person name="Ferreira-Neto J.R.C."/>
            <person name="da Silva M.D."/>
            <person name="Binneck E."/>
            <person name="de Melo N.F."/>
            <person name="da Silva R.H."/>
            <person name="de Melo A.L.T.M."/>
            <person name="Pandolfi V."/>
            <person name="Bustamante F.O."/>
            <person name="Brasileiro-Vidal A.C."/>
            <person name="Benko-Iseppon A.M."/>
        </authorList>
    </citation>
    <scope>NUCLEOTIDE SEQUENCE [LARGE SCALE GENOMIC DNA]</scope>
    <source>
        <tissue evidence="3">Leaves</tissue>
    </source>
</reference>
<evidence type="ECO:0000256" key="2">
    <source>
        <dbReference type="SAM" id="SignalP"/>
    </source>
</evidence>
<feature type="signal peptide" evidence="2">
    <location>
        <begin position="1"/>
        <end position="19"/>
    </location>
</feature>
<comment type="caution">
    <text evidence="3">The sequence shown here is derived from an EMBL/GenBank/DDBJ whole genome shotgun (WGS) entry which is preliminary data.</text>
</comment>
<proteinExistence type="predicted"/>
<gene>
    <name evidence="3" type="ORF">PIB30_015841</name>
</gene>
<organism evidence="3 4">
    <name type="scientific">Stylosanthes scabra</name>
    <dbReference type="NCBI Taxonomy" id="79078"/>
    <lineage>
        <taxon>Eukaryota</taxon>
        <taxon>Viridiplantae</taxon>
        <taxon>Streptophyta</taxon>
        <taxon>Embryophyta</taxon>
        <taxon>Tracheophyta</taxon>
        <taxon>Spermatophyta</taxon>
        <taxon>Magnoliopsida</taxon>
        <taxon>eudicotyledons</taxon>
        <taxon>Gunneridae</taxon>
        <taxon>Pentapetalae</taxon>
        <taxon>rosids</taxon>
        <taxon>fabids</taxon>
        <taxon>Fabales</taxon>
        <taxon>Fabaceae</taxon>
        <taxon>Papilionoideae</taxon>
        <taxon>50 kb inversion clade</taxon>
        <taxon>dalbergioids sensu lato</taxon>
        <taxon>Dalbergieae</taxon>
        <taxon>Pterocarpus clade</taxon>
        <taxon>Stylosanthes</taxon>
    </lineage>
</organism>
<feature type="region of interest" description="Disordered" evidence="1">
    <location>
        <begin position="25"/>
        <end position="104"/>
    </location>
</feature>
<keyword evidence="2" id="KW-0732">Signal</keyword>
<dbReference type="EMBL" id="JASCZI010030252">
    <property type="protein sequence ID" value="MED6119891.1"/>
    <property type="molecule type" value="Genomic_DNA"/>
</dbReference>
<protein>
    <submittedName>
        <fullName evidence="3">Uncharacterized protein</fullName>
    </submittedName>
</protein>
<evidence type="ECO:0000313" key="3">
    <source>
        <dbReference type="EMBL" id="MED6119891.1"/>
    </source>
</evidence>
<feature type="chain" id="PRO_5046551882" evidence="2">
    <location>
        <begin position="20"/>
        <end position="199"/>
    </location>
</feature>
<dbReference type="Proteomes" id="UP001341840">
    <property type="component" value="Unassembled WGS sequence"/>
</dbReference>
<evidence type="ECO:0000313" key="4">
    <source>
        <dbReference type="Proteomes" id="UP001341840"/>
    </source>
</evidence>
<name>A0ABU6R7F9_9FABA</name>